<dbReference type="InterPro" id="IPR000195">
    <property type="entry name" value="Rab-GAP-TBC_dom"/>
</dbReference>
<protein>
    <submittedName>
        <fullName evidence="5">3675_t:CDS:1</fullName>
    </submittedName>
</protein>
<evidence type="ECO:0000259" key="4">
    <source>
        <dbReference type="PROSITE" id="PS50086"/>
    </source>
</evidence>
<evidence type="ECO:0000313" key="6">
    <source>
        <dbReference type="Proteomes" id="UP000789739"/>
    </source>
</evidence>
<reference evidence="5" key="1">
    <citation type="submission" date="2021-06" db="EMBL/GenBank/DDBJ databases">
        <authorList>
            <person name="Kallberg Y."/>
            <person name="Tangrot J."/>
            <person name="Rosling A."/>
        </authorList>
    </citation>
    <scope>NUCLEOTIDE SEQUENCE</scope>
    <source>
        <strain evidence="5">BR232B</strain>
    </source>
</reference>
<feature type="compositionally biased region" description="Polar residues" evidence="3">
    <location>
        <begin position="258"/>
        <end position="280"/>
    </location>
</feature>
<sequence length="643" mass="71458">MATDVQQEQLIPTILKTQHFSQTDSQQPNDDDTRKSVDNNDIYNPNNEDEDDNFADYASSYETDRDNDSHSQRRPSDGSVVSESSSVYEDDGNTESPTSANSEDNSFIHLERDTENSIHSNRIEQINGNDTKHHKEPAQSDDDESLNSFHTDEADVTNNHDSLKKNVLDDSKHFDGFPEMLKPNSEEDDNDKSVTDNDPSDDASSEAESDKPESHSVKVTSKDDPSQKISPSEWSIENDLDKEPSESDYDNKSDHSTESGNNDNSAVEHTTSFHPTSNAVSGSPLSSTIPPSPTFLSSMDDRTDADSIMSKSSFSSDRYSDYNRNPVDTVDDVDNEKSPTNRVSVASLGENPELNDISLDDDEREEENSGGWFSNHLPRTPNSLKSFASYFRPLSTLAPLGSSHIEQGEDDDFSGELNFPKSPNSVRSFASIFSSRPSSASPPTTVSDNTESRHMSMASLLSTGSSTDLLLAKLDKDNQILADDPKIQKVNMTAVGEIKKSFERVQTEAVEDDIDWDFWGLVVNDYEAVAKSQPKVLSKTIQKGIPTPLRGMIWQLMSKSKDVELETIYAQLLKKTSVHEKLIMRDLNRTFPKHEYFRDQNGIGQEGLFNVVKAYSLYDKEVGYCQGISFVVGPLLLNVSAVA</sequence>
<proteinExistence type="predicted"/>
<organism evidence="5 6">
    <name type="scientific">Paraglomus brasilianum</name>
    <dbReference type="NCBI Taxonomy" id="144538"/>
    <lineage>
        <taxon>Eukaryota</taxon>
        <taxon>Fungi</taxon>
        <taxon>Fungi incertae sedis</taxon>
        <taxon>Mucoromycota</taxon>
        <taxon>Glomeromycotina</taxon>
        <taxon>Glomeromycetes</taxon>
        <taxon>Paraglomerales</taxon>
        <taxon>Paraglomeraceae</taxon>
        <taxon>Paraglomus</taxon>
    </lineage>
</organism>
<keyword evidence="1" id="KW-0343">GTPase activation</keyword>
<feature type="compositionally biased region" description="Low complexity" evidence="3">
    <location>
        <begin position="77"/>
        <end position="87"/>
    </location>
</feature>
<keyword evidence="6" id="KW-1185">Reference proteome</keyword>
<comment type="caution">
    <text evidence="5">The sequence shown here is derived from an EMBL/GenBank/DDBJ whole genome shotgun (WGS) entry which is preliminary data.</text>
</comment>
<dbReference type="SUPFAM" id="SSF47923">
    <property type="entry name" value="Ypt/Rab-GAP domain of gyp1p"/>
    <property type="match status" value="1"/>
</dbReference>
<evidence type="ECO:0000256" key="3">
    <source>
        <dbReference type="SAM" id="MobiDB-lite"/>
    </source>
</evidence>
<dbReference type="InterPro" id="IPR035969">
    <property type="entry name" value="Rab-GAP_TBC_sf"/>
</dbReference>
<feature type="compositionally biased region" description="Acidic residues" evidence="3">
    <location>
        <begin position="358"/>
        <end position="368"/>
    </location>
</feature>
<dbReference type="Gene3D" id="1.10.10.750">
    <property type="entry name" value="Ypt/Rab-GAP domain of gyp1p, domain 1"/>
    <property type="match status" value="1"/>
</dbReference>
<feature type="compositionally biased region" description="Basic and acidic residues" evidence="3">
    <location>
        <begin position="208"/>
        <end position="226"/>
    </location>
</feature>
<feature type="compositionally biased region" description="Polar residues" evidence="3">
    <location>
        <begin position="1"/>
        <end position="28"/>
    </location>
</feature>
<feature type="compositionally biased region" description="Polar residues" evidence="3">
    <location>
        <begin position="117"/>
        <end position="129"/>
    </location>
</feature>
<evidence type="ECO:0000256" key="1">
    <source>
        <dbReference type="ARBA" id="ARBA00022468"/>
    </source>
</evidence>
<dbReference type="FunFam" id="1.10.8.270:FF:000001">
    <property type="entry name" value="TBC1 domain family member 1"/>
    <property type="match status" value="1"/>
</dbReference>
<feature type="compositionally biased region" description="Basic and acidic residues" evidence="3">
    <location>
        <begin position="239"/>
        <end position="257"/>
    </location>
</feature>
<feature type="region of interest" description="Disordered" evidence="3">
    <location>
        <begin position="1"/>
        <end position="376"/>
    </location>
</feature>
<dbReference type="OrthoDB" id="295078at2759"/>
<name>A0A9N8WRX4_9GLOM</name>
<keyword evidence="2" id="KW-0175">Coiled coil</keyword>
<dbReference type="InterPro" id="IPR050302">
    <property type="entry name" value="Rab_GAP_TBC_domain"/>
</dbReference>
<feature type="compositionally biased region" description="Low complexity" evidence="3">
    <location>
        <begin position="307"/>
        <end position="317"/>
    </location>
</feature>
<feature type="domain" description="Rab-GAP TBC" evidence="4">
    <location>
        <begin position="544"/>
        <end position="643"/>
    </location>
</feature>
<dbReference type="PANTHER" id="PTHR47219:SF22">
    <property type="entry name" value="RAB-GAP TBC DOMAIN-CONTAINING PROTEIN"/>
    <property type="match status" value="1"/>
</dbReference>
<evidence type="ECO:0000256" key="2">
    <source>
        <dbReference type="ARBA" id="ARBA00023054"/>
    </source>
</evidence>
<dbReference type="PANTHER" id="PTHR47219">
    <property type="entry name" value="RAB GTPASE-ACTIVATING PROTEIN 1-LIKE"/>
    <property type="match status" value="1"/>
</dbReference>
<feature type="compositionally biased region" description="Low complexity" evidence="3">
    <location>
        <begin position="433"/>
        <end position="442"/>
    </location>
</feature>
<feature type="compositionally biased region" description="Polar residues" evidence="3">
    <location>
        <begin position="94"/>
        <end position="105"/>
    </location>
</feature>
<feature type="compositionally biased region" description="Low complexity" evidence="3">
    <location>
        <begin position="281"/>
        <end position="298"/>
    </location>
</feature>
<gene>
    <name evidence="5" type="ORF">PBRASI_LOCUS2129</name>
</gene>
<dbReference type="FunFam" id="1.10.10.750:FF:000003">
    <property type="entry name" value="GTPase activating protein (Evi5)"/>
    <property type="match status" value="1"/>
</dbReference>
<dbReference type="EMBL" id="CAJVPI010000159">
    <property type="protein sequence ID" value="CAG8491463.1"/>
    <property type="molecule type" value="Genomic_DNA"/>
</dbReference>
<dbReference type="AlphaFoldDB" id="A0A9N8WRX4"/>
<accession>A0A9N8WRX4</accession>
<feature type="region of interest" description="Disordered" evidence="3">
    <location>
        <begin position="433"/>
        <end position="453"/>
    </location>
</feature>
<dbReference type="GO" id="GO:0005096">
    <property type="term" value="F:GTPase activator activity"/>
    <property type="evidence" value="ECO:0007669"/>
    <property type="project" value="UniProtKB-KW"/>
</dbReference>
<dbReference type="PROSITE" id="PS50086">
    <property type="entry name" value="TBC_RABGAP"/>
    <property type="match status" value="1"/>
</dbReference>
<dbReference type="GO" id="GO:0031267">
    <property type="term" value="F:small GTPase binding"/>
    <property type="evidence" value="ECO:0007669"/>
    <property type="project" value="TreeGrafter"/>
</dbReference>
<dbReference type="Proteomes" id="UP000789739">
    <property type="component" value="Unassembled WGS sequence"/>
</dbReference>
<feature type="compositionally biased region" description="Basic and acidic residues" evidence="3">
    <location>
        <begin position="161"/>
        <end position="176"/>
    </location>
</feature>
<feature type="compositionally biased region" description="Basic and acidic residues" evidence="3">
    <location>
        <begin position="62"/>
        <end position="76"/>
    </location>
</feature>
<evidence type="ECO:0000313" key="5">
    <source>
        <dbReference type="EMBL" id="CAG8491463.1"/>
    </source>
</evidence>
<dbReference type="Pfam" id="PF00566">
    <property type="entry name" value="RabGAP-TBC"/>
    <property type="match status" value="1"/>
</dbReference>
<dbReference type="Gene3D" id="1.10.8.270">
    <property type="entry name" value="putative rabgap domain of human tbc1 domain family member 14 like domains"/>
    <property type="match status" value="1"/>
</dbReference>
<feature type="compositionally biased region" description="Acidic residues" evidence="3">
    <location>
        <begin position="198"/>
        <end position="207"/>
    </location>
</feature>